<sequence>MTLGTAAEEIKKSEEIWGSSSVKALRAQQEQDFGLWGPYRFSMPKDEGKWEDVTTNSATVLGNKIIGLLSSSWLQLFIDVDDEQRKGRAKISKSEQLANGCIWVADREAISVPSGKKLQSALSTHAVLRGGTAKSVYWYIEEDKPVCDIKTYDPMFCQWIEGGRELLWFCYRNYVSKNFLEHTYGEKKAYALGSGLSNSDNNVLTYTFWDDMKWKVAVNGEYIDEGEHGLGYIPVNVRSCGAAPYLQSAEYRDTMNWSWQSCYANNRDIYGLESKLLSIESSKAIESGKIKLAGEWDSVKSGNQLPQGIDKLGYGAPTRNELVLFDAAKGQKFGGMVQPPGNEVIDQFLTRIRGMDVIGSIDPIAFGQMTRSGSGALAAELRSAALEFINPFRECVENDFIWVAEECVKQFKNGQYDKVSVEGRGRKREKFYANISPSDVEEKHFDCELVADRLRDEIQELGAAIQKVSYGLSSRKTAMVKHNLVDDPDREMDIMDEELAAQDPVLKYDKLAKYFSDQGDDRMAQYYMALSAITIENMVKQSMMAQLMPPEETTGKPPIVSPQMQTRQIASQPGNLRDMGY</sequence>
<dbReference type="EMBL" id="MT142609">
    <property type="protein sequence ID" value="QJA85998.1"/>
    <property type="molecule type" value="Genomic_DNA"/>
</dbReference>
<protein>
    <recommendedName>
        <fullName evidence="3">Portal protein</fullName>
    </recommendedName>
</protein>
<evidence type="ECO:0000256" key="1">
    <source>
        <dbReference type="SAM" id="MobiDB-lite"/>
    </source>
</evidence>
<dbReference type="AlphaFoldDB" id="A0A6M3KXR5"/>
<feature type="region of interest" description="Disordered" evidence="1">
    <location>
        <begin position="551"/>
        <end position="581"/>
    </location>
</feature>
<accession>A0A6M3KXR5</accession>
<proteinExistence type="predicted"/>
<feature type="compositionally biased region" description="Polar residues" evidence="1">
    <location>
        <begin position="562"/>
        <end position="574"/>
    </location>
</feature>
<organism evidence="2">
    <name type="scientific">viral metagenome</name>
    <dbReference type="NCBI Taxonomy" id="1070528"/>
    <lineage>
        <taxon>unclassified sequences</taxon>
        <taxon>metagenomes</taxon>
        <taxon>organismal metagenomes</taxon>
    </lineage>
</organism>
<evidence type="ECO:0000313" key="2">
    <source>
        <dbReference type="EMBL" id="QJA85998.1"/>
    </source>
</evidence>
<reference evidence="2" key="1">
    <citation type="submission" date="2020-03" db="EMBL/GenBank/DDBJ databases">
        <title>The deep terrestrial virosphere.</title>
        <authorList>
            <person name="Holmfeldt K."/>
            <person name="Nilsson E."/>
            <person name="Simone D."/>
            <person name="Lopez-Fernandez M."/>
            <person name="Wu X."/>
            <person name="de Brujin I."/>
            <person name="Lundin D."/>
            <person name="Andersson A."/>
            <person name="Bertilsson S."/>
            <person name="Dopson M."/>
        </authorList>
    </citation>
    <scope>NUCLEOTIDE SEQUENCE</scope>
    <source>
        <strain evidence="2">MM415B02150</strain>
    </source>
</reference>
<evidence type="ECO:0008006" key="3">
    <source>
        <dbReference type="Google" id="ProtNLM"/>
    </source>
</evidence>
<gene>
    <name evidence="2" type="ORF">MM415B02150_0003</name>
</gene>
<name>A0A6M3KXR5_9ZZZZ</name>